<protein>
    <submittedName>
        <fullName evidence="1">Uncharacterized protein</fullName>
    </submittedName>
</protein>
<proteinExistence type="predicted"/>
<dbReference type="PANTHER" id="PTHR48471:SF1">
    <property type="entry name" value="DDE TNP4 DOMAIN-CONTAINING PROTEIN"/>
    <property type="match status" value="1"/>
</dbReference>
<evidence type="ECO:0000313" key="4">
    <source>
        <dbReference type="Proteomes" id="UP000476176"/>
    </source>
</evidence>
<dbReference type="EMBL" id="QXGC01000607">
    <property type="protein sequence ID" value="KAE9227882.1"/>
    <property type="molecule type" value="Genomic_DNA"/>
</dbReference>
<dbReference type="Proteomes" id="UP000441208">
    <property type="component" value="Unassembled WGS sequence"/>
</dbReference>
<gene>
    <name evidence="2" type="ORF">PF004_g11231</name>
    <name evidence="1" type="ORF">PF007_g18678</name>
</gene>
<dbReference type="AlphaFoldDB" id="A0A6A3RAQ2"/>
<dbReference type="PANTHER" id="PTHR48471">
    <property type="entry name" value="DDE TNP4 DOMAIN-CONTAINING PROTEIN"/>
    <property type="match status" value="1"/>
</dbReference>
<evidence type="ECO:0000313" key="2">
    <source>
        <dbReference type="EMBL" id="KAE9227882.1"/>
    </source>
</evidence>
<name>A0A6A3RAQ2_9STRA</name>
<organism evidence="1 3">
    <name type="scientific">Phytophthora fragariae</name>
    <dbReference type="NCBI Taxonomy" id="53985"/>
    <lineage>
        <taxon>Eukaryota</taxon>
        <taxon>Sar</taxon>
        <taxon>Stramenopiles</taxon>
        <taxon>Oomycota</taxon>
        <taxon>Peronosporomycetes</taxon>
        <taxon>Peronosporales</taxon>
        <taxon>Peronosporaceae</taxon>
        <taxon>Phytophthora</taxon>
    </lineage>
</organism>
<comment type="caution">
    <text evidence="1">The sequence shown here is derived from an EMBL/GenBank/DDBJ whole genome shotgun (WGS) entry which is preliminary data.</text>
</comment>
<reference evidence="1 3" key="1">
    <citation type="submission" date="2018-08" db="EMBL/GenBank/DDBJ databases">
        <title>Genomic investigation of the strawberry pathogen Phytophthora fragariae indicates pathogenicity is determined by transcriptional variation in three key races.</title>
        <authorList>
            <person name="Adams T.M."/>
            <person name="Armitage A.D."/>
            <person name="Sobczyk M.K."/>
            <person name="Bates H.J."/>
            <person name="Dunwell J.M."/>
            <person name="Nellist C.F."/>
            <person name="Harrison R.J."/>
        </authorList>
    </citation>
    <scope>NUCLEOTIDE SEQUENCE [LARGE SCALE GENOMIC DNA]</scope>
    <source>
        <strain evidence="2 4">BC-23</strain>
        <strain evidence="1 3">NOV-71</strain>
    </source>
</reference>
<accession>A0A6A3RAQ2</accession>
<sequence length="122" mass="14183">MEDDYDTDMMLCLTEVLVRHDTELLKARAEVHKLLLLEAWRIAMRSRHYLTTECLDPPNASAWMSLYRSASDTNFLNATSLTRSTFLGLLRRFSGFFTIRAPSTRGRPPKLRYLHQTARIYG</sequence>
<evidence type="ECO:0000313" key="1">
    <source>
        <dbReference type="EMBL" id="KAE9092015.1"/>
    </source>
</evidence>
<evidence type="ECO:0000313" key="3">
    <source>
        <dbReference type="Proteomes" id="UP000441208"/>
    </source>
</evidence>
<dbReference type="EMBL" id="QXFZ01001355">
    <property type="protein sequence ID" value="KAE9092015.1"/>
    <property type="molecule type" value="Genomic_DNA"/>
</dbReference>
<dbReference type="Proteomes" id="UP000476176">
    <property type="component" value="Unassembled WGS sequence"/>
</dbReference>